<keyword evidence="4 7" id="KW-1133">Transmembrane helix</keyword>
<feature type="transmembrane region" description="Helical" evidence="7">
    <location>
        <begin position="225"/>
        <end position="251"/>
    </location>
</feature>
<dbReference type="Proteomes" id="UP001267638">
    <property type="component" value="Unassembled WGS sequence"/>
</dbReference>
<feature type="transmembrane region" description="Helical" evidence="7">
    <location>
        <begin position="312"/>
        <end position="345"/>
    </location>
</feature>
<keyword evidence="9" id="KW-1185">Reference proteome</keyword>
<evidence type="ECO:0000256" key="1">
    <source>
        <dbReference type="ARBA" id="ARBA00004141"/>
    </source>
</evidence>
<feature type="transmembrane region" description="Helical" evidence="7">
    <location>
        <begin position="159"/>
        <end position="181"/>
    </location>
</feature>
<dbReference type="PANTHER" id="PTHR21716">
    <property type="entry name" value="TRANSMEMBRANE PROTEIN"/>
    <property type="match status" value="1"/>
</dbReference>
<evidence type="ECO:0000256" key="4">
    <source>
        <dbReference type="ARBA" id="ARBA00022989"/>
    </source>
</evidence>
<dbReference type="PANTHER" id="PTHR21716:SF62">
    <property type="entry name" value="TRANSPORT PROTEIN YDBI-RELATED"/>
    <property type="match status" value="1"/>
</dbReference>
<sequence>MTLDHDDAATAQSQPIPAAASSSYSPGRIATATLIVVGIVGLAWIMVELTRFLMLVFAAIVIGAVFDTIASWLCRITGMNRSFALTLSVVGIIALFIGAFTLFGSQLAREFDTIRETVPRALQGVENLLDSYGLGDRARQLIEGSGEDMSQLVSQAGGYALAAGSSLADFVLVLVGAIFLAGDPATYRRGLLLLIPKRAEDMVAMALDDASGGLRGWMLGQAVSSLVIAVLTWMGLALLGVPAAGGLGVIAGLLDIIPMIGPVIAGVPAVLLAFTVSPMTALWTIILFLVIQQLQGNFLQPMIQKHAVNVQPAVLLFAVFAAGLLFGFLGVLLAAPLTVVIFVFVQRLYVQAMLGKPIKVAGKD</sequence>
<dbReference type="Pfam" id="PF01594">
    <property type="entry name" value="AI-2E_transport"/>
    <property type="match status" value="1"/>
</dbReference>
<evidence type="ECO:0000256" key="2">
    <source>
        <dbReference type="ARBA" id="ARBA00009773"/>
    </source>
</evidence>
<feature type="transmembrane region" description="Helical" evidence="7">
    <location>
        <begin position="29"/>
        <end position="47"/>
    </location>
</feature>
<evidence type="ECO:0000256" key="7">
    <source>
        <dbReference type="SAM" id="Phobius"/>
    </source>
</evidence>
<reference evidence="8 9" key="1">
    <citation type="submission" date="2023-07" db="EMBL/GenBank/DDBJ databases">
        <title>Sorghum-associated microbial communities from plants grown in Nebraska, USA.</title>
        <authorList>
            <person name="Schachtman D."/>
        </authorList>
    </citation>
    <scope>NUCLEOTIDE SEQUENCE [LARGE SCALE GENOMIC DNA]</scope>
    <source>
        <strain evidence="8 9">4256</strain>
    </source>
</reference>
<evidence type="ECO:0000313" key="8">
    <source>
        <dbReference type="EMBL" id="MDR7153403.1"/>
    </source>
</evidence>
<proteinExistence type="inferred from homology"/>
<evidence type="ECO:0000256" key="3">
    <source>
        <dbReference type="ARBA" id="ARBA00022692"/>
    </source>
</evidence>
<protein>
    <submittedName>
        <fullName evidence="8">PurR-regulated permease PerM</fullName>
    </submittedName>
</protein>
<comment type="similarity">
    <text evidence="2">Belongs to the autoinducer-2 exporter (AI-2E) (TC 2.A.86) family.</text>
</comment>
<dbReference type="EMBL" id="JAVDWV010000001">
    <property type="protein sequence ID" value="MDR7153403.1"/>
    <property type="molecule type" value="Genomic_DNA"/>
</dbReference>
<accession>A0ABU1WVS1</accession>
<organism evidence="8 9">
    <name type="scientific">Sphingobium xenophagum</name>
    <dbReference type="NCBI Taxonomy" id="121428"/>
    <lineage>
        <taxon>Bacteria</taxon>
        <taxon>Pseudomonadati</taxon>
        <taxon>Pseudomonadota</taxon>
        <taxon>Alphaproteobacteria</taxon>
        <taxon>Sphingomonadales</taxon>
        <taxon>Sphingomonadaceae</taxon>
        <taxon>Sphingobium</taxon>
    </lineage>
</organism>
<dbReference type="RefSeq" id="WP_310221229.1">
    <property type="nucleotide sequence ID" value="NZ_JAVDWV010000001.1"/>
</dbReference>
<keyword evidence="3 7" id="KW-0812">Transmembrane</keyword>
<name>A0ABU1WVS1_SPHXE</name>
<dbReference type="InterPro" id="IPR002549">
    <property type="entry name" value="AI-2E-like"/>
</dbReference>
<comment type="subcellular location">
    <subcellularLocation>
        <location evidence="1">Membrane</location>
        <topology evidence="1">Multi-pass membrane protein</topology>
    </subcellularLocation>
</comment>
<feature type="transmembrane region" description="Helical" evidence="7">
    <location>
        <begin position="263"/>
        <end position="291"/>
    </location>
</feature>
<comment type="caution">
    <text evidence="8">The sequence shown here is derived from an EMBL/GenBank/DDBJ whole genome shotgun (WGS) entry which is preliminary data.</text>
</comment>
<evidence type="ECO:0000313" key="9">
    <source>
        <dbReference type="Proteomes" id="UP001267638"/>
    </source>
</evidence>
<feature type="region of interest" description="Disordered" evidence="6">
    <location>
        <begin position="1"/>
        <end position="24"/>
    </location>
</feature>
<gene>
    <name evidence="8" type="ORF">J2W40_000197</name>
</gene>
<evidence type="ECO:0000256" key="6">
    <source>
        <dbReference type="SAM" id="MobiDB-lite"/>
    </source>
</evidence>
<feature type="transmembrane region" description="Helical" evidence="7">
    <location>
        <begin position="83"/>
        <end position="103"/>
    </location>
</feature>
<evidence type="ECO:0000256" key="5">
    <source>
        <dbReference type="ARBA" id="ARBA00023136"/>
    </source>
</evidence>
<feature type="transmembrane region" description="Helical" evidence="7">
    <location>
        <begin position="53"/>
        <end position="74"/>
    </location>
</feature>
<feature type="compositionally biased region" description="Low complexity" evidence="6">
    <location>
        <begin position="9"/>
        <end position="24"/>
    </location>
</feature>
<keyword evidence="5 7" id="KW-0472">Membrane</keyword>